<evidence type="ECO:0000313" key="3">
    <source>
        <dbReference type="Proteomes" id="UP000297245"/>
    </source>
</evidence>
<dbReference type="Proteomes" id="UP000297245">
    <property type="component" value="Unassembled WGS sequence"/>
</dbReference>
<proteinExistence type="predicted"/>
<dbReference type="EMBL" id="ML179108">
    <property type="protein sequence ID" value="THV00144.1"/>
    <property type="molecule type" value="Genomic_DNA"/>
</dbReference>
<name>A0A4S8MDN9_DENBC</name>
<accession>A0A4S8MDN9</accession>
<evidence type="ECO:0000313" key="2">
    <source>
        <dbReference type="EMBL" id="THV00144.1"/>
    </source>
</evidence>
<dbReference type="AlphaFoldDB" id="A0A4S8MDN9"/>
<reference evidence="2 3" key="1">
    <citation type="journal article" date="2019" name="Nat. Ecol. Evol.">
        <title>Megaphylogeny resolves global patterns of mushroom evolution.</title>
        <authorList>
            <person name="Varga T."/>
            <person name="Krizsan K."/>
            <person name="Foldi C."/>
            <person name="Dima B."/>
            <person name="Sanchez-Garcia M."/>
            <person name="Sanchez-Ramirez S."/>
            <person name="Szollosi G.J."/>
            <person name="Szarkandi J.G."/>
            <person name="Papp V."/>
            <person name="Albert L."/>
            <person name="Andreopoulos W."/>
            <person name="Angelini C."/>
            <person name="Antonin V."/>
            <person name="Barry K.W."/>
            <person name="Bougher N.L."/>
            <person name="Buchanan P."/>
            <person name="Buyck B."/>
            <person name="Bense V."/>
            <person name="Catcheside P."/>
            <person name="Chovatia M."/>
            <person name="Cooper J."/>
            <person name="Damon W."/>
            <person name="Desjardin D."/>
            <person name="Finy P."/>
            <person name="Geml J."/>
            <person name="Haridas S."/>
            <person name="Hughes K."/>
            <person name="Justo A."/>
            <person name="Karasinski D."/>
            <person name="Kautmanova I."/>
            <person name="Kiss B."/>
            <person name="Kocsube S."/>
            <person name="Kotiranta H."/>
            <person name="LaButti K.M."/>
            <person name="Lechner B.E."/>
            <person name="Liimatainen K."/>
            <person name="Lipzen A."/>
            <person name="Lukacs Z."/>
            <person name="Mihaltcheva S."/>
            <person name="Morgado L.N."/>
            <person name="Niskanen T."/>
            <person name="Noordeloos M.E."/>
            <person name="Ohm R.A."/>
            <person name="Ortiz-Santana B."/>
            <person name="Ovrebo C."/>
            <person name="Racz N."/>
            <person name="Riley R."/>
            <person name="Savchenko A."/>
            <person name="Shiryaev A."/>
            <person name="Soop K."/>
            <person name="Spirin V."/>
            <person name="Szebenyi C."/>
            <person name="Tomsovsky M."/>
            <person name="Tulloss R.E."/>
            <person name="Uehling J."/>
            <person name="Grigoriev I.V."/>
            <person name="Vagvolgyi C."/>
            <person name="Papp T."/>
            <person name="Martin F.M."/>
            <person name="Miettinen O."/>
            <person name="Hibbett D.S."/>
            <person name="Nagy L.G."/>
        </authorList>
    </citation>
    <scope>NUCLEOTIDE SEQUENCE [LARGE SCALE GENOMIC DNA]</scope>
    <source>
        <strain evidence="2 3">CBS 962.96</strain>
    </source>
</reference>
<feature type="region of interest" description="Disordered" evidence="1">
    <location>
        <begin position="372"/>
        <end position="391"/>
    </location>
</feature>
<keyword evidence="3" id="KW-1185">Reference proteome</keyword>
<organism evidence="2 3">
    <name type="scientific">Dendrothele bispora (strain CBS 962.96)</name>
    <dbReference type="NCBI Taxonomy" id="1314807"/>
    <lineage>
        <taxon>Eukaryota</taxon>
        <taxon>Fungi</taxon>
        <taxon>Dikarya</taxon>
        <taxon>Basidiomycota</taxon>
        <taxon>Agaricomycotina</taxon>
        <taxon>Agaricomycetes</taxon>
        <taxon>Agaricomycetidae</taxon>
        <taxon>Agaricales</taxon>
        <taxon>Agaricales incertae sedis</taxon>
        <taxon>Dendrothele</taxon>
    </lineage>
</organism>
<gene>
    <name evidence="2" type="ORF">K435DRAFT_466209</name>
</gene>
<evidence type="ECO:0000256" key="1">
    <source>
        <dbReference type="SAM" id="MobiDB-lite"/>
    </source>
</evidence>
<dbReference type="OrthoDB" id="3063557at2759"/>
<protein>
    <submittedName>
        <fullName evidence="2">Uncharacterized protein</fullName>
    </submittedName>
</protein>
<sequence>MGGTTFADASFMQGAVFVRRDTGMICFGSQSQGVMDSQLIARELGFTPGPFFWPDEPDKLLPFDLFHDETRTLDYFWGIPKKASLSQQNIAGSLLDMLSYPHYDLRREHMFPITLPSISLWTASDEDSFRTVGWHKKLDRSYSFMVSPWTAFPGKEGILLEHGWTRFHYDVTNWGKEFTSSVSLPRTLEKKLLSAWLCQGMFYDNATGGDTSDLEHYGVTTEVRIYLIPDIGTAVLHPNIIPQNIFMFIAPVSLIQFPESGSTEVSWGEHEENYYFWSFDLDGSTQISQRVCDLIGLPKYKVEIRPWAFSCLDYQSQAIQQVQKFFGYDPSTQDFAKACGLPLIEVISLSEDPGKSHDQSIEELDNWHIVHDNPDEALSSDSESTHDDTSAKPQGIWFPIPRFQQEMNLTVSEVPSYQDLDGSEQDSCSEDWSDLGSETSQFGSLSNVSIQYLEPSTWLEGYLIGNDGLSKSCRGVTSRDGTRFCWMFGLDFPDAGPPRYTERWICACCHYSHFWVQPVTCAKCGAWFGIQSLLPGDNIIVLKVIHKNHYVDI</sequence>